<feature type="region of interest" description="Disordered" evidence="1">
    <location>
        <begin position="59"/>
        <end position="87"/>
    </location>
</feature>
<dbReference type="EMBL" id="BGPR01000273">
    <property type="protein sequence ID" value="GBM09664.1"/>
    <property type="molecule type" value="Genomic_DNA"/>
</dbReference>
<evidence type="ECO:0000313" key="3">
    <source>
        <dbReference type="Proteomes" id="UP000499080"/>
    </source>
</evidence>
<gene>
    <name evidence="2" type="ORF">AVEN_60289_1</name>
</gene>
<dbReference type="AlphaFoldDB" id="A0A4Y2D111"/>
<keyword evidence="3" id="KW-1185">Reference proteome</keyword>
<name>A0A4Y2D111_ARAVE</name>
<proteinExistence type="predicted"/>
<accession>A0A4Y2D111</accession>
<dbReference type="Proteomes" id="UP000499080">
    <property type="component" value="Unassembled WGS sequence"/>
</dbReference>
<organism evidence="2 3">
    <name type="scientific">Araneus ventricosus</name>
    <name type="common">Orbweaver spider</name>
    <name type="synonym">Epeira ventricosa</name>
    <dbReference type="NCBI Taxonomy" id="182803"/>
    <lineage>
        <taxon>Eukaryota</taxon>
        <taxon>Metazoa</taxon>
        <taxon>Ecdysozoa</taxon>
        <taxon>Arthropoda</taxon>
        <taxon>Chelicerata</taxon>
        <taxon>Arachnida</taxon>
        <taxon>Araneae</taxon>
        <taxon>Araneomorphae</taxon>
        <taxon>Entelegynae</taxon>
        <taxon>Araneoidea</taxon>
        <taxon>Araneidae</taxon>
        <taxon>Araneus</taxon>
    </lineage>
</organism>
<evidence type="ECO:0000313" key="2">
    <source>
        <dbReference type="EMBL" id="GBM09664.1"/>
    </source>
</evidence>
<comment type="caution">
    <text evidence="2">The sequence shown here is derived from an EMBL/GenBank/DDBJ whole genome shotgun (WGS) entry which is preliminary data.</text>
</comment>
<reference evidence="2 3" key="1">
    <citation type="journal article" date="2019" name="Sci. Rep.">
        <title>Orb-weaving spider Araneus ventricosus genome elucidates the spidroin gene catalogue.</title>
        <authorList>
            <person name="Kono N."/>
            <person name="Nakamura H."/>
            <person name="Ohtoshi R."/>
            <person name="Moran D.A.P."/>
            <person name="Shinohara A."/>
            <person name="Yoshida Y."/>
            <person name="Fujiwara M."/>
            <person name="Mori M."/>
            <person name="Tomita M."/>
            <person name="Arakawa K."/>
        </authorList>
    </citation>
    <scope>NUCLEOTIDE SEQUENCE [LARGE SCALE GENOMIC DNA]</scope>
</reference>
<sequence>MKSLLSSWLALNFLPGGRENSSLAVERRVINPLAEAHEKQLFTKGSTVHITVEYNENALHSQDSDESATGNVKLQVRTKGKAKDYVM</sequence>
<evidence type="ECO:0000256" key="1">
    <source>
        <dbReference type="SAM" id="MobiDB-lite"/>
    </source>
</evidence>
<protein>
    <submittedName>
        <fullName evidence="2">Uncharacterized protein</fullName>
    </submittedName>
</protein>